<dbReference type="EMBL" id="CAJJDN010000054">
    <property type="protein sequence ID" value="CAD8089509.1"/>
    <property type="molecule type" value="Genomic_DNA"/>
</dbReference>
<comment type="caution">
    <text evidence="1">The sequence shown here is derived from an EMBL/GenBank/DDBJ whole genome shotgun (WGS) entry which is preliminary data.</text>
</comment>
<evidence type="ECO:0000313" key="1">
    <source>
        <dbReference type="EMBL" id="CAD8089509.1"/>
    </source>
</evidence>
<evidence type="ECO:0000313" key="2">
    <source>
        <dbReference type="Proteomes" id="UP000692954"/>
    </source>
</evidence>
<accession>A0A8S1NE21</accession>
<reference evidence="1" key="1">
    <citation type="submission" date="2021-01" db="EMBL/GenBank/DDBJ databases">
        <authorList>
            <consortium name="Genoscope - CEA"/>
            <person name="William W."/>
        </authorList>
    </citation>
    <scope>NUCLEOTIDE SEQUENCE</scope>
</reference>
<organism evidence="1 2">
    <name type="scientific">Paramecium sonneborni</name>
    <dbReference type="NCBI Taxonomy" id="65129"/>
    <lineage>
        <taxon>Eukaryota</taxon>
        <taxon>Sar</taxon>
        <taxon>Alveolata</taxon>
        <taxon>Ciliophora</taxon>
        <taxon>Intramacronucleata</taxon>
        <taxon>Oligohymenophorea</taxon>
        <taxon>Peniculida</taxon>
        <taxon>Parameciidae</taxon>
        <taxon>Paramecium</taxon>
    </lineage>
</organism>
<sequence>MFITFTFCFYKNVIWSILFNKEFDRLNIGNRKYRKIFKLTKLILICQEMEVQLGLKQQKDHIYMKLEIMVVLLYQQVINKQQRYQNIRGMKDQHGRYFNLVNNLLKLQIQQRNLLILGQGFYIWYIQFIYQ</sequence>
<keyword evidence="2" id="KW-1185">Reference proteome</keyword>
<protein>
    <submittedName>
        <fullName evidence="1">Uncharacterized protein</fullName>
    </submittedName>
</protein>
<dbReference type="Proteomes" id="UP000692954">
    <property type="component" value="Unassembled WGS sequence"/>
</dbReference>
<name>A0A8S1NE21_9CILI</name>
<gene>
    <name evidence="1" type="ORF">PSON_ATCC_30995.1.T0540151</name>
</gene>
<proteinExistence type="predicted"/>
<dbReference type="AlphaFoldDB" id="A0A8S1NE21"/>